<dbReference type="SUPFAM" id="SSF55781">
    <property type="entry name" value="GAF domain-like"/>
    <property type="match status" value="1"/>
</dbReference>
<evidence type="ECO:0000259" key="9">
    <source>
        <dbReference type="SMART" id="SM00065"/>
    </source>
</evidence>
<dbReference type="InterPro" id="IPR011102">
    <property type="entry name" value="Sig_transdc_His_kinase_HWE"/>
</dbReference>
<dbReference type="SUPFAM" id="SSF55785">
    <property type="entry name" value="PYP-like sensor domain (PAS domain)"/>
    <property type="match status" value="1"/>
</dbReference>
<keyword evidence="12" id="KW-1185">Reference proteome</keyword>
<dbReference type="SMART" id="SM00911">
    <property type="entry name" value="HWE_HK"/>
    <property type="match status" value="1"/>
</dbReference>
<dbReference type="RefSeq" id="WP_164694453.1">
    <property type="nucleotide sequence ID" value="NZ_JAAIKB010000003.1"/>
</dbReference>
<dbReference type="EMBL" id="JAAIKB010000003">
    <property type="protein sequence ID" value="NGM20576.1"/>
    <property type="molecule type" value="Genomic_DNA"/>
</dbReference>
<evidence type="ECO:0000256" key="6">
    <source>
        <dbReference type="ARBA" id="ARBA00022777"/>
    </source>
</evidence>
<dbReference type="EC" id="2.7.13.3" evidence="2"/>
<evidence type="ECO:0000256" key="5">
    <source>
        <dbReference type="ARBA" id="ARBA00022741"/>
    </source>
</evidence>
<keyword evidence="3" id="KW-0597">Phosphoprotein</keyword>
<keyword evidence="5" id="KW-0547">Nucleotide-binding</keyword>
<keyword evidence="4" id="KW-0808">Transferase</keyword>
<dbReference type="PANTHER" id="PTHR41523:SF8">
    <property type="entry name" value="ETHYLENE RESPONSE SENSOR PROTEIN"/>
    <property type="match status" value="1"/>
</dbReference>
<comment type="catalytic activity">
    <reaction evidence="1">
        <text>ATP + protein L-histidine = ADP + protein N-phospho-L-histidine.</text>
        <dbReference type="EC" id="2.7.13.3"/>
    </reaction>
</comment>
<feature type="domain" description="Signal transduction histidine kinase HWE region" evidence="10">
    <location>
        <begin position="338"/>
        <end position="420"/>
    </location>
</feature>
<comment type="caution">
    <text evidence="11">The sequence shown here is derived from an EMBL/GenBank/DDBJ whole genome shotgun (WGS) entry which is preliminary data.</text>
</comment>
<feature type="coiled-coil region" evidence="8">
    <location>
        <begin position="153"/>
        <end position="208"/>
    </location>
</feature>
<keyword evidence="8" id="KW-0175">Coiled coil</keyword>
<protein>
    <recommendedName>
        <fullName evidence="2">histidine kinase</fullName>
        <ecNumber evidence="2">2.7.13.3</ecNumber>
    </recommendedName>
</protein>
<evidence type="ECO:0000313" key="12">
    <source>
        <dbReference type="Proteomes" id="UP000475385"/>
    </source>
</evidence>
<dbReference type="Gene3D" id="3.30.450.20">
    <property type="entry name" value="PAS domain"/>
    <property type="match status" value="1"/>
</dbReference>
<dbReference type="InterPro" id="IPR029016">
    <property type="entry name" value="GAF-like_dom_sf"/>
</dbReference>
<dbReference type="SUPFAM" id="SSF55874">
    <property type="entry name" value="ATPase domain of HSP90 chaperone/DNA topoisomerase II/histidine kinase"/>
    <property type="match status" value="1"/>
</dbReference>
<evidence type="ECO:0000256" key="4">
    <source>
        <dbReference type="ARBA" id="ARBA00022679"/>
    </source>
</evidence>
<evidence type="ECO:0000313" key="11">
    <source>
        <dbReference type="EMBL" id="NGM20576.1"/>
    </source>
</evidence>
<proteinExistence type="predicted"/>
<organism evidence="11 12">
    <name type="scientific">Falsiroseomonas algicola</name>
    <dbReference type="NCBI Taxonomy" id="2716930"/>
    <lineage>
        <taxon>Bacteria</taxon>
        <taxon>Pseudomonadati</taxon>
        <taxon>Pseudomonadota</taxon>
        <taxon>Alphaproteobacteria</taxon>
        <taxon>Acetobacterales</taxon>
        <taxon>Roseomonadaceae</taxon>
        <taxon>Falsiroseomonas</taxon>
    </lineage>
</organism>
<evidence type="ECO:0000259" key="10">
    <source>
        <dbReference type="SMART" id="SM00911"/>
    </source>
</evidence>
<accession>A0A6M1LJQ5</accession>
<evidence type="ECO:0000256" key="2">
    <source>
        <dbReference type="ARBA" id="ARBA00012438"/>
    </source>
</evidence>
<keyword evidence="7" id="KW-0067">ATP-binding</keyword>
<dbReference type="PANTHER" id="PTHR41523">
    <property type="entry name" value="TWO-COMPONENT SYSTEM SENSOR PROTEIN"/>
    <property type="match status" value="1"/>
</dbReference>
<dbReference type="InterPro" id="IPR003018">
    <property type="entry name" value="GAF"/>
</dbReference>
<dbReference type="Pfam" id="PF08448">
    <property type="entry name" value="PAS_4"/>
    <property type="match status" value="1"/>
</dbReference>
<dbReference type="Gene3D" id="3.30.450.40">
    <property type="match status" value="1"/>
</dbReference>
<dbReference type="InterPro" id="IPR013656">
    <property type="entry name" value="PAS_4"/>
</dbReference>
<dbReference type="Pfam" id="PF07536">
    <property type="entry name" value="HWE_HK"/>
    <property type="match status" value="1"/>
</dbReference>
<dbReference type="InterPro" id="IPR035965">
    <property type="entry name" value="PAS-like_dom_sf"/>
</dbReference>
<evidence type="ECO:0000256" key="1">
    <source>
        <dbReference type="ARBA" id="ARBA00000085"/>
    </source>
</evidence>
<dbReference type="Pfam" id="PF01590">
    <property type="entry name" value="GAF"/>
    <property type="match status" value="1"/>
</dbReference>
<name>A0A6M1LJQ5_9PROT</name>
<reference evidence="11 12" key="1">
    <citation type="submission" date="2020-03" db="EMBL/GenBank/DDBJ databases">
        <title>Roseomonas stagni sp. nov., isolated from pond water in Japan.</title>
        <authorList>
            <person name="Furuhata K."/>
            <person name="Miyamoto H."/>
            <person name="Goto K."/>
        </authorList>
    </citation>
    <scope>NUCLEOTIDE SEQUENCE [LARGE SCALE GENOMIC DNA]</scope>
    <source>
        <strain evidence="11 12">PeD5</strain>
    </source>
</reference>
<evidence type="ECO:0000256" key="7">
    <source>
        <dbReference type="ARBA" id="ARBA00022840"/>
    </source>
</evidence>
<dbReference type="AlphaFoldDB" id="A0A6M1LJQ5"/>
<dbReference type="GO" id="GO:0004673">
    <property type="term" value="F:protein histidine kinase activity"/>
    <property type="evidence" value="ECO:0007669"/>
    <property type="project" value="UniProtKB-EC"/>
</dbReference>
<dbReference type="GO" id="GO:0005524">
    <property type="term" value="F:ATP binding"/>
    <property type="evidence" value="ECO:0007669"/>
    <property type="project" value="UniProtKB-KW"/>
</dbReference>
<keyword evidence="6" id="KW-0418">Kinase</keyword>
<dbReference type="InterPro" id="IPR036890">
    <property type="entry name" value="HATPase_C_sf"/>
</dbReference>
<feature type="domain" description="GAF" evidence="9">
    <location>
        <begin position="14"/>
        <end position="164"/>
    </location>
</feature>
<gene>
    <name evidence="11" type="ORF">G3576_11160</name>
</gene>
<dbReference type="Proteomes" id="UP000475385">
    <property type="component" value="Unassembled WGS sequence"/>
</dbReference>
<sequence length="535" mass="58623">MLARFGEFALKAEDIDAILTEACRLVAEALGTDLAKVIEVERGPDRLLVRAGVGWQPGIVGQMRLAPEEAPVETLALQSQEPVICADADKDDRFTLPRFLVEHGVRAFANVLILGGDSRPPFGILEVDSRAARDFIPSDIAFLRSYANLLAAAVERLRVLEELRASHQELERRVEARTQELRAANARLREAALERQRVESSLRQAEGMQTVVEHLPIGAGLVAPSGQVIIANPEFRRLLGRPRIPSTDPDRVTTWVGFDPQGRRIPPEQFPGARALRGEVTLGMDFLHAVDDQPPRWCRVSGVPVLGPDKVVIAALVVMIDVDEEHRAHERQALLTREVDHRAKNMLAVVQAALRLTRAETIDSFVDAIEGRIQALARAQTLLAADRWSGADLRGLIQGELATFLVATPGGPRVRLSGDRVVLPAGAAQPFSMAIHELATNAIKYGALSRPEGRLCLSWTLDRRAGDLLRLEWQERGGPAPLQRRKPGFGSRVLHGTVQDQLGGRVTMAWEPEGLTCGIEIPLKHENARTMAGSA</sequence>
<evidence type="ECO:0000256" key="3">
    <source>
        <dbReference type="ARBA" id="ARBA00022553"/>
    </source>
</evidence>
<evidence type="ECO:0000256" key="8">
    <source>
        <dbReference type="SAM" id="Coils"/>
    </source>
</evidence>
<dbReference type="SMART" id="SM00065">
    <property type="entry name" value="GAF"/>
    <property type="match status" value="1"/>
</dbReference>
<dbReference type="Gene3D" id="3.30.565.10">
    <property type="entry name" value="Histidine kinase-like ATPase, C-terminal domain"/>
    <property type="match status" value="1"/>
</dbReference>